<protein>
    <submittedName>
        <fullName evidence="1">Uncharacterized protein</fullName>
    </submittedName>
</protein>
<dbReference type="AlphaFoldDB" id="A0A433RUY7"/>
<comment type="caution">
    <text evidence="1">The sequence shown here is derived from an EMBL/GenBank/DDBJ whole genome shotgun (WGS) entry which is preliminary data.</text>
</comment>
<accession>A0A433RUY7</accession>
<keyword evidence="2" id="KW-1185">Reference proteome</keyword>
<evidence type="ECO:0000313" key="1">
    <source>
        <dbReference type="EMBL" id="RUS57102.1"/>
    </source>
</evidence>
<organism evidence="1 2">
    <name type="scientific">Candidatus Kurthia intestinigallinarum</name>
    <dbReference type="NCBI Taxonomy" id="1562256"/>
    <lineage>
        <taxon>Bacteria</taxon>
        <taxon>Bacillati</taxon>
        <taxon>Bacillota</taxon>
        <taxon>Bacilli</taxon>
        <taxon>Bacillales</taxon>
        <taxon>Caryophanaceae</taxon>
        <taxon>Kurthia</taxon>
    </lineage>
</organism>
<dbReference type="EMBL" id="JTFC01000027">
    <property type="protein sequence ID" value="RUS57102.1"/>
    <property type="molecule type" value="Genomic_DNA"/>
</dbReference>
<proteinExistence type="predicted"/>
<dbReference type="Proteomes" id="UP000288623">
    <property type="component" value="Unassembled WGS sequence"/>
</dbReference>
<evidence type="ECO:0000313" key="2">
    <source>
        <dbReference type="Proteomes" id="UP000288623"/>
    </source>
</evidence>
<sequence length="397" mass="46270">MQNILDRILTTLRSERLKKYWDDFYLVPFAIFDEKDVLLFNHPKCNGETYIKLAKTKQFQACTCILFEEVPTAIVDTTLYQSFEEIYSLLVHESFHVFQHLSGESRYPDEIVGFNYPIDFKNIELRIIERERLFEAFVSTNLKEKQQKINEFITLRDKRTVLFPDYVGYENAIETIEGPAFYVEYKALNDVSSNQENAINKYVEQLLDSNLSHINIRSSCYNSGLFICLLLDDISKVWKVEFMQSNVSLYSFFKNNCPAYTPVEITIPNNSEEVFQIINNAETTKSIAFKKFNESEGIKLIISGAIKLIGFDPMNIIQLNKQALHHNFLNVRIRDKDYFIKQSVCTTFGNDFRDVQLIELFLNQPSIKMDNRIIIENIGEIEGTIILEESNIIHIVV</sequence>
<dbReference type="RefSeq" id="WP_126990333.1">
    <property type="nucleotide sequence ID" value="NZ_JTFC01000027.1"/>
</dbReference>
<reference evidence="1 2" key="1">
    <citation type="submission" date="2014-11" db="EMBL/GenBank/DDBJ databases">
        <title>Genome sequence and analysis of novel Kurthia sp.</title>
        <authorList>
            <person name="Lawson J.N."/>
            <person name="Gonzalez J.E."/>
            <person name="Rinauldi L."/>
            <person name="Xuan Z."/>
            <person name="Firman A."/>
            <person name="Shaddox L."/>
            <person name="Trudeau A."/>
            <person name="Shah S."/>
            <person name="Reiman D."/>
        </authorList>
    </citation>
    <scope>NUCLEOTIDE SEQUENCE [LARGE SCALE GENOMIC DNA]</scope>
    <source>
        <strain evidence="1 2">3B1D</strain>
    </source>
</reference>
<gene>
    <name evidence="1" type="ORF">QI30_07530</name>
</gene>
<dbReference type="OrthoDB" id="161597at2"/>
<name>A0A433RUY7_9BACL</name>